<evidence type="ECO:0000313" key="2">
    <source>
        <dbReference type="Proteomes" id="UP001060215"/>
    </source>
</evidence>
<reference evidence="1 2" key="1">
    <citation type="journal article" date="2022" name="Plant J.">
        <title>Chromosome-level genome of Camellia lanceoleosa provides a valuable resource for understanding genome evolution and self-incompatibility.</title>
        <authorList>
            <person name="Gong W."/>
            <person name="Xiao S."/>
            <person name="Wang L."/>
            <person name="Liao Z."/>
            <person name="Chang Y."/>
            <person name="Mo W."/>
            <person name="Hu G."/>
            <person name="Li W."/>
            <person name="Zhao G."/>
            <person name="Zhu H."/>
            <person name="Hu X."/>
            <person name="Ji K."/>
            <person name="Xiang X."/>
            <person name="Song Q."/>
            <person name="Yuan D."/>
            <person name="Jin S."/>
            <person name="Zhang L."/>
        </authorList>
    </citation>
    <scope>NUCLEOTIDE SEQUENCE [LARGE SCALE GENOMIC DNA]</scope>
    <source>
        <strain evidence="1">SQ_2022a</strain>
    </source>
</reference>
<sequence length="85" mass="9863">MRLERRPTDPTRADLEASPAEEEEEKKENEEEEEEEDEVQHAQGRTLAQSGQRLVRRSRRQVGQIPLLRRFEGCFGHFHTSSSSA</sequence>
<name>A0ACC0FF12_9ERIC</name>
<protein>
    <submittedName>
        <fullName evidence="1">Uncharacterized protein</fullName>
    </submittedName>
</protein>
<dbReference type="EMBL" id="CM045771">
    <property type="protein sequence ID" value="KAI7987119.1"/>
    <property type="molecule type" value="Genomic_DNA"/>
</dbReference>
<accession>A0ACC0FF12</accession>
<keyword evidence="2" id="KW-1185">Reference proteome</keyword>
<organism evidence="1 2">
    <name type="scientific">Camellia lanceoleosa</name>
    <dbReference type="NCBI Taxonomy" id="1840588"/>
    <lineage>
        <taxon>Eukaryota</taxon>
        <taxon>Viridiplantae</taxon>
        <taxon>Streptophyta</taxon>
        <taxon>Embryophyta</taxon>
        <taxon>Tracheophyta</taxon>
        <taxon>Spermatophyta</taxon>
        <taxon>Magnoliopsida</taxon>
        <taxon>eudicotyledons</taxon>
        <taxon>Gunneridae</taxon>
        <taxon>Pentapetalae</taxon>
        <taxon>asterids</taxon>
        <taxon>Ericales</taxon>
        <taxon>Theaceae</taxon>
        <taxon>Camellia</taxon>
    </lineage>
</organism>
<gene>
    <name evidence="1" type="ORF">LOK49_LG13G01811</name>
</gene>
<evidence type="ECO:0000313" key="1">
    <source>
        <dbReference type="EMBL" id="KAI7987119.1"/>
    </source>
</evidence>
<proteinExistence type="predicted"/>
<comment type="caution">
    <text evidence="1">The sequence shown here is derived from an EMBL/GenBank/DDBJ whole genome shotgun (WGS) entry which is preliminary data.</text>
</comment>
<dbReference type="Proteomes" id="UP001060215">
    <property type="component" value="Chromosome 14"/>
</dbReference>